<gene>
    <name evidence="3" type="ORF">ONB1V03_LOCUS23736</name>
</gene>
<feature type="region of interest" description="Disordered" evidence="1">
    <location>
        <begin position="67"/>
        <end position="105"/>
    </location>
</feature>
<feature type="non-terminal residue" evidence="3">
    <location>
        <position position="1"/>
    </location>
</feature>
<dbReference type="AlphaFoldDB" id="A0A7R9MVG7"/>
<name>A0A7R9MVG7_9ACAR</name>
<evidence type="ECO:0000256" key="1">
    <source>
        <dbReference type="SAM" id="MobiDB-lite"/>
    </source>
</evidence>
<dbReference type="EMBL" id="CAJPVJ010062646">
    <property type="protein sequence ID" value="CAG2184316.1"/>
    <property type="molecule type" value="Genomic_DNA"/>
</dbReference>
<keyword evidence="2" id="KW-1133">Transmembrane helix</keyword>
<evidence type="ECO:0000313" key="3">
    <source>
        <dbReference type="EMBL" id="CAD7668867.1"/>
    </source>
</evidence>
<keyword evidence="2" id="KW-0812">Transmembrane</keyword>
<feature type="transmembrane region" description="Helical" evidence="2">
    <location>
        <begin position="21"/>
        <end position="41"/>
    </location>
</feature>
<sequence>TLLTGSECDVRRRGVASIQSVLCFLFLCIQAFIQSVVHLVVNCCTELTADSKTLFNPNTFYRFSDESEVAEEENAKTETEAKEDEGEIQIDGHLRHRRLDTSDHR</sequence>
<keyword evidence="4" id="KW-1185">Reference proteome</keyword>
<proteinExistence type="predicted"/>
<accession>A0A7R9MVG7</accession>
<dbReference type="Proteomes" id="UP000728032">
    <property type="component" value="Unassembled WGS sequence"/>
</dbReference>
<evidence type="ECO:0000313" key="4">
    <source>
        <dbReference type="Proteomes" id="UP000728032"/>
    </source>
</evidence>
<protein>
    <submittedName>
        <fullName evidence="3">Uncharacterized protein</fullName>
    </submittedName>
</protein>
<keyword evidence="2" id="KW-0472">Membrane</keyword>
<evidence type="ECO:0000256" key="2">
    <source>
        <dbReference type="SAM" id="Phobius"/>
    </source>
</evidence>
<organism evidence="3">
    <name type="scientific">Oppiella nova</name>
    <dbReference type="NCBI Taxonomy" id="334625"/>
    <lineage>
        <taxon>Eukaryota</taxon>
        <taxon>Metazoa</taxon>
        <taxon>Ecdysozoa</taxon>
        <taxon>Arthropoda</taxon>
        <taxon>Chelicerata</taxon>
        <taxon>Arachnida</taxon>
        <taxon>Acari</taxon>
        <taxon>Acariformes</taxon>
        <taxon>Sarcoptiformes</taxon>
        <taxon>Oribatida</taxon>
        <taxon>Brachypylina</taxon>
        <taxon>Oppioidea</taxon>
        <taxon>Oppiidae</taxon>
        <taxon>Oppiella</taxon>
    </lineage>
</organism>
<dbReference type="EMBL" id="OC977471">
    <property type="protein sequence ID" value="CAD7668867.1"/>
    <property type="molecule type" value="Genomic_DNA"/>
</dbReference>
<reference evidence="3" key="1">
    <citation type="submission" date="2020-11" db="EMBL/GenBank/DDBJ databases">
        <authorList>
            <person name="Tran Van P."/>
        </authorList>
    </citation>
    <scope>NUCLEOTIDE SEQUENCE</scope>
</reference>